<dbReference type="PANTHER" id="PTHR43447">
    <property type="entry name" value="ALPHA-AMYLASE"/>
    <property type="match status" value="1"/>
</dbReference>
<dbReference type="SUPFAM" id="SSF51445">
    <property type="entry name" value="(Trans)glycosidases"/>
    <property type="match status" value="1"/>
</dbReference>
<dbReference type="Pfam" id="PF00128">
    <property type="entry name" value="Alpha-amylase"/>
    <property type="match status" value="1"/>
</dbReference>
<keyword evidence="7 12" id="KW-0378">Hydrolase</keyword>
<keyword evidence="10 12" id="KW-0326">Glycosidase</keyword>
<evidence type="ECO:0000313" key="16">
    <source>
        <dbReference type="EMBL" id="ROR66131.1"/>
    </source>
</evidence>
<evidence type="ECO:0000256" key="13">
    <source>
        <dbReference type="SAM" id="SignalP"/>
    </source>
</evidence>
<protein>
    <recommendedName>
        <fullName evidence="5 12">Alpha-amylase</fullName>
        <ecNumber evidence="4 12">3.2.1.1</ecNumber>
    </recommendedName>
</protein>
<evidence type="ECO:0000256" key="9">
    <source>
        <dbReference type="ARBA" id="ARBA00023277"/>
    </source>
</evidence>
<evidence type="ECO:0000256" key="4">
    <source>
        <dbReference type="ARBA" id="ARBA00012595"/>
    </source>
</evidence>
<dbReference type="EC" id="3.2.1.1" evidence="4 12"/>
<dbReference type="InterPro" id="IPR006047">
    <property type="entry name" value="GH13_cat_dom"/>
</dbReference>
<evidence type="ECO:0000259" key="15">
    <source>
        <dbReference type="SMART" id="SM00642"/>
    </source>
</evidence>
<reference evidence="16 17" key="1">
    <citation type="submission" date="2018-11" db="EMBL/GenBank/DDBJ databases">
        <title>Sequencing the genomes of 1000 actinobacteria strains.</title>
        <authorList>
            <person name="Klenk H.-P."/>
        </authorList>
    </citation>
    <scope>NUCLEOTIDE SEQUENCE [LARGE SCALE GENOMIC DNA]</scope>
    <source>
        <strain evidence="16 17">DSM 9580</strain>
    </source>
</reference>
<feature type="signal peptide" evidence="13">
    <location>
        <begin position="1"/>
        <end position="27"/>
    </location>
</feature>
<dbReference type="PROSITE" id="PS51257">
    <property type="entry name" value="PROKAR_LIPOPROTEIN"/>
    <property type="match status" value="1"/>
</dbReference>
<dbReference type="InterPro" id="IPR031319">
    <property type="entry name" value="A-amylase_C"/>
</dbReference>
<dbReference type="RefSeq" id="WP_123697142.1">
    <property type="nucleotide sequence ID" value="NZ_RKHJ01000001.1"/>
</dbReference>
<feature type="domain" description="Glycosyl hydrolase family 13 catalytic" evidence="15">
    <location>
        <begin position="33"/>
        <end position="404"/>
    </location>
</feature>
<gene>
    <name evidence="16" type="ORF">EDD26_1506</name>
</gene>
<dbReference type="Proteomes" id="UP000275456">
    <property type="component" value="Unassembled WGS sequence"/>
</dbReference>
<feature type="chain" id="PRO_5018298322" description="Alpha-amylase" evidence="13">
    <location>
        <begin position="28"/>
        <end position="496"/>
    </location>
</feature>
<evidence type="ECO:0000256" key="2">
    <source>
        <dbReference type="ARBA" id="ARBA00001913"/>
    </source>
</evidence>
<dbReference type="GO" id="GO:0046872">
    <property type="term" value="F:metal ion binding"/>
    <property type="evidence" value="ECO:0007669"/>
    <property type="project" value="UniProtKB-KW"/>
</dbReference>
<evidence type="ECO:0000256" key="11">
    <source>
        <dbReference type="RuleBase" id="RU003615"/>
    </source>
</evidence>
<dbReference type="GO" id="GO:0004556">
    <property type="term" value="F:alpha-amylase activity"/>
    <property type="evidence" value="ECO:0007669"/>
    <property type="project" value="UniProtKB-UniRule"/>
</dbReference>
<evidence type="ECO:0000256" key="6">
    <source>
        <dbReference type="ARBA" id="ARBA00022723"/>
    </source>
</evidence>
<keyword evidence="6" id="KW-0479">Metal-binding</keyword>
<dbReference type="Gene3D" id="2.60.40.1180">
    <property type="entry name" value="Golgi alpha-mannosidase II"/>
    <property type="match status" value="1"/>
</dbReference>
<dbReference type="GO" id="GO:0005975">
    <property type="term" value="P:carbohydrate metabolic process"/>
    <property type="evidence" value="ECO:0007669"/>
    <property type="project" value="InterPro"/>
</dbReference>
<comment type="catalytic activity">
    <reaction evidence="1 12">
        <text>Endohydrolysis of (1-&gt;4)-alpha-D-glucosidic linkages in polysaccharides containing three or more (1-&gt;4)-alpha-linked D-glucose units.</text>
        <dbReference type="EC" id="3.2.1.1"/>
    </reaction>
</comment>
<feature type="domain" description="Alpha-amylase C-terminal" evidence="14">
    <location>
        <begin position="425"/>
        <end position="495"/>
    </location>
</feature>
<keyword evidence="8" id="KW-0106">Calcium</keyword>
<keyword evidence="17" id="KW-1185">Reference proteome</keyword>
<dbReference type="SMART" id="SM00642">
    <property type="entry name" value="Aamy"/>
    <property type="match status" value="1"/>
</dbReference>
<keyword evidence="13" id="KW-0732">Signal</keyword>
<dbReference type="InterPro" id="IPR013780">
    <property type="entry name" value="Glyco_hydro_b"/>
</dbReference>
<evidence type="ECO:0000313" key="17">
    <source>
        <dbReference type="Proteomes" id="UP000275456"/>
    </source>
</evidence>
<comment type="caution">
    <text evidence="16">The sequence shown here is derived from an EMBL/GenBank/DDBJ whole genome shotgun (WGS) entry which is preliminary data.</text>
</comment>
<comment type="cofactor">
    <cofactor evidence="2">
        <name>Ca(2+)</name>
        <dbReference type="ChEBI" id="CHEBI:29108"/>
    </cofactor>
</comment>
<proteinExistence type="inferred from homology"/>
<accession>A0A3N2ASW1</accession>
<evidence type="ECO:0000256" key="10">
    <source>
        <dbReference type="ARBA" id="ARBA00023295"/>
    </source>
</evidence>
<dbReference type="InterPro" id="IPR017853">
    <property type="entry name" value="GH"/>
</dbReference>
<dbReference type="SMART" id="SM00632">
    <property type="entry name" value="Aamy_C"/>
    <property type="match status" value="1"/>
</dbReference>
<dbReference type="Gene3D" id="3.20.20.80">
    <property type="entry name" value="Glycosidases"/>
    <property type="match status" value="1"/>
</dbReference>
<dbReference type="PRINTS" id="PR00110">
    <property type="entry name" value="ALPHAAMYLASE"/>
</dbReference>
<keyword evidence="9 12" id="KW-0119">Carbohydrate metabolism</keyword>
<dbReference type="OrthoDB" id="9805159at2"/>
<organism evidence="16 17">
    <name type="scientific">Agrococcus jenensis</name>
    <dbReference type="NCBI Taxonomy" id="46353"/>
    <lineage>
        <taxon>Bacteria</taxon>
        <taxon>Bacillati</taxon>
        <taxon>Actinomycetota</taxon>
        <taxon>Actinomycetes</taxon>
        <taxon>Micrococcales</taxon>
        <taxon>Microbacteriaceae</taxon>
        <taxon>Agrococcus</taxon>
    </lineage>
</organism>
<evidence type="ECO:0000256" key="5">
    <source>
        <dbReference type="ARBA" id="ARBA00017303"/>
    </source>
</evidence>
<evidence type="ECO:0000256" key="7">
    <source>
        <dbReference type="ARBA" id="ARBA00022801"/>
    </source>
</evidence>
<name>A0A3N2ASW1_9MICO</name>
<evidence type="ECO:0000256" key="3">
    <source>
        <dbReference type="ARBA" id="ARBA00008061"/>
    </source>
</evidence>
<dbReference type="AlphaFoldDB" id="A0A3N2ASW1"/>
<evidence type="ECO:0000256" key="12">
    <source>
        <dbReference type="RuleBase" id="RU361134"/>
    </source>
</evidence>
<evidence type="ECO:0000256" key="1">
    <source>
        <dbReference type="ARBA" id="ARBA00000548"/>
    </source>
</evidence>
<dbReference type="SUPFAM" id="SSF51011">
    <property type="entry name" value="Glycosyl hydrolase domain"/>
    <property type="match status" value="1"/>
</dbReference>
<dbReference type="EMBL" id="RKHJ01000001">
    <property type="protein sequence ID" value="ROR66131.1"/>
    <property type="molecule type" value="Genomic_DNA"/>
</dbReference>
<sequence length="496" mass="52839">MRAGVLRRTIAAIGAAAVLAVTGCASAAPERRDTGIAMFQWTWDAIAAECPTLGEAGVAWVLTSPPQEHVDGATAGTGSDGSEWWWSYQPVSYRVESRLGTRDELAAMTAACDEAGVDVYADAVINHMAGVESGTGWAGTPFEHYRYPSAGAAVYDRADFHDCDRTPDDDIDAYREPFVIQHCELEDLADLATESEHVRATIGAYLDDLLSLGVDGFRIDAAKHIDPDDVAAIVAALPEGTPVISEVIRGAGEPVQPEQYTAFSTVWEFGWAERVGSFVHDGSARALADLSPASYGLLEEQARTFIVNHDTERNDATLSYRNGAELSAATAVMLASDDGMPTLYSGYAFSDRDQGPQLEPDGSVADASCTGEEHPDVVAGDGWDDRAWVCQHRWPGTLGLVAWRSRVVDAPLTAVEAHTRDGMLGAAVSYARGSTGLAVVNVSEHRLALAVPTALPDGVYCDAARPGCVRIGVEDGEAGIALEPWQAVAIDRFTRP</sequence>
<evidence type="ECO:0000259" key="14">
    <source>
        <dbReference type="SMART" id="SM00632"/>
    </source>
</evidence>
<evidence type="ECO:0000256" key="8">
    <source>
        <dbReference type="ARBA" id="ARBA00022837"/>
    </source>
</evidence>
<dbReference type="InterPro" id="IPR006046">
    <property type="entry name" value="Alpha_amylase"/>
</dbReference>
<comment type="similarity">
    <text evidence="3 11">Belongs to the glycosyl hydrolase 13 family.</text>
</comment>